<dbReference type="Proteomes" id="UP001207468">
    <property type="component" value="Unassembled WGS sequence"/>
</dbReference>
<comment type="caution">
    <text evidence="1">The sequence shown here is derived from an EMBL/GenBank/DDBJ whole genome shotgun (WGS) entry which is preliminary data.</text>
</comment>
<dbReference type="EMBL" id="JAGFNK010000672">
    <property type="protein sequence ID" value="KAI9444427.1"/>
    <property type="molecule type" value="Genomic_DNA"/>
</dbReference>
<proteinExistence type="predicted"/>
<evidence type="ECO:0000313" key="2">
    <source>
        <dbReference type="Proteomes" id="UP001207468"/>
    </source>
</evidence>
<protein>
    <submittedName>
        <fullName evidence="1">Uncharacterized protein</fullName>
    </submittedName>
</protein>
<keyword evidence="2" id="KW-1185">Reference proteome</keyword>
<reference evidence="1" key="1">
    <citation type="submission" date="2021-03" db="EMBL/GenBank/DDBJ databases">
        <title>Evolutionary priming and transition to the ectomycorrhizal habit in an iconic lineage of mushroom-forming fungi: is preadaptation a requirement?</title>
        <authorList>
            <consortium name="DOE Joint Genome Institute"/>
            <person name="Looney B.P."/>
            <person name="Miyauchi S."/>
            <person name="Morin E."/>
            <person name="Drula E."/>
            <person name="Courty P.E."/>
            <person name="Chicoki N."/>
            <person name="Fauchery L."/>
            <person name="Kohler A."/>
            <person name="Kuo A."/>
            <person name="LaButti K."/>
            <person name="Pangilinan J."/>
            <person name="Lipzen A."/>
            <person name="Riley R."/>
            <person name="Andreopoulos W."/>
            <person name="He G."/>
            <person name="Johnson J."/>
            <person name="Barry K.W."/>
            <person name="Grigoriev I.V."/>
            <person name="Nagy L."/>
            <person name="Hibbett D."/>
            <person name="Henrissat B."/>
            <person name="Matheny P.B."/>
            <person name="Labbe J."/>
            <person name="Martin A.F."/>
        </authorList>
    </citation>
    <scope>NUCLEOTIDE SEQUENCE</scope>
    <source>
        <strain evidence="1">BPL698</strain>
    </source>
</reference>
<organism evidence="1 2">
    <name type="scientific">Russula earlei</name>
    <dbReference type="NCBI Taxonomy" id="71964"/>
    <lineage>
        <taxon>Eukaryota</taxon>
        <taxon>Fungi</taxon>
        <taxon>Dikarya</taxon>
        <taxon>Basidiomycota</taxon>
        <taxon>Agaricomycotina</taxon>
        <taxon>Agaricomycetes</taxon>
        <taxon>Russulales</taxon>
        <taxon>Russulaceae</taxon>
        <taxon>Russula</taxon>
    </lineage>
</organism>
<name>A0ACC0TV51_9AGAM</name>
<feature type="non-terminal residue" evidence="1">
    <location>
        <position position="153"/>
    </location>
</feature>
<gene>
    <name evidence="1" type="ORF">F5148DRAFT_1255124</name>
</gene>
<sequence length="153" mass="17436">MSESLSKSFSNLKVAAPHMKVQIALPKPSEDNRVLFYGFDVGTEWYIEYTNTHRKELKDFDELSKISAGIKLLRAHTGIKGLKLESALNDPAAPTSTTMPGRPGEPRVPVLSIFSNEGPSYRRRPSQEQIDQLVQIMGRQPRWWIDYDDPRSY</sequence>
<accession>A0ACC0TV51</accession>
<evidence type="ECO:0000313" key="1">
    <source>
        <dbReference type="EMBL" id="KAI9444427.1"/>
    </source>
</evidence>